<dbReference type="PRINTS" id="PR00151">
    <property type="entry name" value="PORPHBDMNASE"/>
</dbReference>
<dbReference type="Gene3D" id="3.40.190.10">
    <property type="entry name" value="Periplasmic binding protein-like II"/>
    <property type="match status" value="2"/>
</dbReference>
<dbReference type="UniPathway" id="UPA00251">
    <property type="reaction ID" value="UER00319"/>
</dbReference>
<comment type="pathway">
    <text evidence="3">Porphyrin-containing compound metabolism; protoporphyrin-IX biosynthesis; coproporphyrinogen-III from 5-aminolevulinate: step 2/4.</text>
</comment>
<accession>A0A520LRY2</accession>
<dbReference type="NCBIfam" id="TIGR00212">
    <property type="entry name" value="hemC"/>
    <property type="match status" value="1"/>
</dbReference>
<dbReference type="PROSITE" id="PS00533">
    <property type="entry name" value="PORPHOBILINOGEN_DEAM"/>
    <property type="match status" value="1"/>
</dbReference>
<dbReference type="GO" id="GO:0004418">
    <property type="term" value="F:hydroxymethylbilane synthase activity"/>
    <property type="evidence" value="ECO:0007669"/>
    <property type="project" value="UniProtKB-UniRule"/>
</dbReference>
<dbReference type="InterPro" id="IPR022417">
    <property type="entry name" value="Porphobilin_deaminase_N"/>
</dbReference>
<evidence type="ECO:0000256" key="6">
    <source>
        <dbReference type="ARBA" id="ARBA00023244"/>
    </source>
</evidence>
<dbReference type="Pfam" id="PF01379">
    <property type="entry name" value="Porphobil_deam"/>
    <property type="match status" value="1"/>
</dbReference>
<evidence type="ECO:0000259" key="9">
    <source>
        <dbReference type="Pfam" id="PF01379"/>
    </source>
</evidence>
<protein>
    <recommendedName>
        <fullName evidence="8">Hydroxymethylbilane synthase</fullName>
        <ecNumber evidence="8">2.5.1.61</ecNumber>
    </recommendedName>
</protein>
<keyword evidence="6" id="KW-0627">Porphyrin biosynthesis</keyword>
<evidence type="ECO:0000313" key="11">
    <source>
        <dbReference type="Proteomes" id="UP000319023"/>
    </source>
</evidence>
<dbReference type="EC" id="2.5.1.61" evidence="8"/>
<comment type="function">
    <text evidence="2">Tetrapolymerization of the monopyrrole PBG into the hydroxymethylbilane pre-uroporphyrinogen in several discrete steps.</text>
</comment>
<evidence type="ECO:0000256" key="8">
    <source>
        <dbReference type="NCBIfam" id="TIGR00212"/>
    </source>
</evidence>
<gene>
    <name evidence="10" type="primary">hemC</name>
    <name evidence="10" type="ORF">EVB01_02010</name>
</gene>
<evidence type="ECO:0000313" key="10">
    <source>
        <dbReference type="EMBL" id="RZO11753.1"/>
    </source>
</evidence>
<organism evidence="10 11">
    <name type="scientific">SAR86 cluster bacterium</name>
    <dbReference type="NCBI Taxonomy" id="2030880"/>
    <lineage>
        <taxon>Bacteria</taxon>
        <taxon>Pseudomonadati</taxon>
        <taxon>Pseudomonadota</taxon>
        <taxon>Gammaproteobacteria</taxon>
        <taxon>SAR86 cluster</taxon>
    </lineage>
</organism>
<comment type="caution">
    <text evidence="10">The sequence shown here is derived from an EMBL/GenBank/DDBJ whole genome shotgun (WGS) entry which is preliminary data.</text>
</comment>
<evidence type="ECO:0000256" key="1">
    <source>
        <dbReference type="ARBA" id="ARBA00001916"/>
    </source>
</evidence>
<dbReference type="EMBL" id="SHBN01000031">
    <property type="protein sequence ID" value="RZO11753.1"/>
    <property type="molecule type" value="Genomic_DNA"/>
</dbReference>
<name>A0A520LRY2_9GAMM</name>
<dbReference type="InterPro" id="IPR000860">
    <property type="entry name" value="HemC"/>
</dbReference>
<feature type="domain" description="Porphobilinogen deaminase N-terminal" evidence="9">
    <location>
        <begin position="3"/>
        <end position="204"/>
    </location>
</feature>
<dbReference type="PIRSF" id="PIRSF001438">
    <property type="entry name" value="4pyrrol_synth_OHMeBilane_synth"/>
    <property type="match status" value="1"/>
</dbReference>
<evidence type="ECO:0000256" key="3">
    <source>
        <dbReference type="ARBA" id="ARBA00004735"/>
    </source>
</evidence>
<keyword evidence="5 10" id="KW-0808">Transferase</keyword>
<dbReference type="SUPFAM" id="SSF54782">
    <property type="entry name" value="Porphobilinogen deaminase (hydroxymethylbilane synthase), C-terminal domain"/>
    <property type="match status" value="1"/>
</dbReference>
<evidence type="ECO:0000256" key="4">
    <source>
        <dbReference type="ARBA" id="ARBA00005638"/>
    </source>
</evidence>
<dbReference type="GO" id="GO:0005737">
    <property type="term" value="C:cytoplasm"/>
    <property type="evidence" value="ECO:0007669"/>
    <property type="project" value="UniProtKB-UniRule"/>
</dbReference>
<evidence type="ECO:0000256" key="2">
    <source>
        <dbReference type="ARBA" id="ARBA00002869"/>
    </source>
</evidence>
<dbReference type="SUPFAM" id="SSF53850">
    <property type="entry name" value="Periplasmic binding protein-like II"/>
    <property type="match status" value="1"/>
</dbReference>
<dbReference type="Proteomes" id="UP000319023">
    <property type="component" value="Unassembled WGS sequence"/>
</dbReference>
<dbReference type="AlphaFoldDB" id="A0A520LRY2"/>
<dbReference type="PANTHER" id="PTHR11557:SF0">
    <property type="entry name" value="PORPHOBILINOGEN DEAMINASE"/>
    <property type="match status" value="1"/>
</dbReference>
<dbReference type="GO" id="GO:0006782">
    <property type="term" value="P:protoporphyrinogen IX biosynthetic process"/>
    <property type="evidence" value="ECO:0007669"/>
    <property type="project" value="UniProtKB-UniPathway"/>
</dbReference>
<reference evidence="10 11" key="1">
    <citation type="submission" date="2019-02" db="EMBL/GenBank/DDBJ databases">
        <title>Prokaryotic population dynamics and viral predation in marine succession experiment using metagenomics: the confinement effect.</title>
        <authorList>
            <person name="Haro-Moreno J.M."/>
            <person name="Rodriguez-Valera F."/>
            <person name="Lopez-Perez M."/>
        </authorList>
    </citation>
    <scope>NUCLEOTIDE SEQUENCE [LARGE SCALE GENOMIC DNA]</scope>
    <source>
        <strain evidence="10">MED-G168</strain>
    </source>
</reference>
<comment type="cofactor">
    <cofactor evidence="1">
        <name>dipyrromethane</name>
        <dbReference type="ChEBI" id="CHEBI:60342"/>
    </cofactor>
</comment>
<evidence type="ECO:0000256" key="7">
    <source>
        <dbReference type="ARBA" id="ARBA00048169"/>
    </source>
</evidence>
<sequence>MKIRIATRRSPLAMLQTNEVVERIKLSNPECICEIIEMESEGDLTDAPLHTIGGKGLFVSKLETALANKVADIAVHSLKDVPAMIDSQFSIVATLPREDYGDALLLREGLTINDLSKNLKIATSGPRRKSQLLAINPELNIVPIRGNIQTRINKIEAENLDGLIVAKAALNRLEIVYPNMYAFSENQMLPAAAQGAIGIEVNSMELESDIRNLLKLINDQPTYQATEIERKIVASLEGNCLSPISALCKISSKDTELKVRVSNQDGTEVYNEAVRFNLENKTDALKGFIETLIRNGAKEIIQQ</sequence>
<dbReference type="InterPro" id="IPR036803">
    <property type="entry name" value="Porphobilinogen_deaminase_C_sf"/>
</dbReference>
<comment type="similarity">
    <text evidence="4">Belongs to the HMBS family.</text>
</comment>
<dbReference type="PANTHER" id="PTHR11557">
    <property type="entry name" value="PORPHOBILINOGEN DEAMINASE"/>
    <property type="match status" value="1"/>
</dbReference>
<comment type="catalytic activity">
    <reaction evidence="7">
        <text>4 porphobilinogen + H2O = hydroxymethylbilane + 4 NH4(+)</text>
        <dbReference type="Rhea" id="RHEA:13185"/>
        <dbReference type="ChEBI" id="CHEBI:15377"/>
        <dbReference type="ChEBI" id="CHEBI:28938"/>
        <dbReference type="ChEBI" id="CHEBI:57845"/>
        <dbReference type="ChEBI" id="CHEBI:58126"/>
        <dbReference type="EC" id="2.5.1.61"/>
    </reaction>
</comment>
<dbReference type="InterPro" id="IPR022419">
    <property type="entry name" value="Porphobilin_deaminase_cofac_BS"/>
</dbReference>
<evidence type="ECO:0000256" key="5">
    <source>
        <dbReference type="ARBA" id="ARBA00022679"/>
    </source>
</evidence>
<proteinExistence type="inferred from homology"/>
<dbReference type="Gene3D" id="3.30.160.40">
    <property type="entry name" value="Porphobilinogen deaminase, C-terminal domain"/>
    <property type="match status" value="1"/>
</dbReference>